<evidence type="ECO:0000256" key="1">
    <source>
        <dbReference type="SAM" id="Coils"/>
    </source>
</evidence>
<gene>
    <name evidence="2" type="ORF">N7469_001717</name>
</gene>
<dbReference type="EMBL" id="JAPQKT010000001">
    <property type="protein sequence ID" value="KAJ5243390.1"/>
    <property type="molecule type" value="Genomic_DNA"/>
</dbReference>
<evidence type="ECO:0000313" key="2">
    <source>
        <dbReference type="EMBL" id="KAJ5243390.1"/>
    </source>
</evidence>
<name>A0A9W9PFA1_PENCI</name>
<sequence>MYYDDVEDEVFYLWAQTLDYTGHFKLPSKYDTEDIRSFEYGWGLIDIFLREAAQRIQQYEFDILRLEKESEYSNNVVDSLKSVQNEQEEVKALIMRAEENIYAAELLLPEKPLRKVYRKIRENPAWYLRPELQEADAVAEIVDAANLDI</sequence>
<dbReference type="GeneID" id="81379804"/>
<dbReference type="Proteomes" id="UP001147733">
    <property type="component" value="Unassembled WGS sequence"/>
</dbReference>
<accession>A0A9W9PFA1</accession>
<protein>
    <submittedName>
        <fullName evidence="2">Uncharacterized protein</fullName>
    </submittedName>
</protein>
<keyword evidence="1" id="KW-0175">Coiled coil</keyword>
<comment type="caution">
    <text evidence="2">The sequence shown here is derived from an EMBL/GenBank/DDBJ whole genome shotgun (WGS) entry which is preliminary data.</text>
</comment>
<dbReference type="AlphaFoldDB" id="A0A9W9PFA1"/>
<organism evidence="2 3">
    <name type="scientific">Penicillium citrinum</name>
    <dbReference type="NCBI Taxonomy" id="5077"/>
    <lineage>
        <taxon>Eukaryota</taxon>
        <taxon>Fungi</taxon>
        <taxon>Dikarya</taxon>
        <taxon>Ascomycota</taxon>
        <taxon>Pezizomycotina</taxon>
        <taxon>Eurotiomycetes</taxon>
        <taxon>Eurotiomycetidae</taxon>
        <taxon>Eurotiales</taxon>
        <taxon>Aspergillaceae</taxon>
        <taxon>Penicillium</taxon>
    </lineage>
</organism>
<evidence type="ECO:0000313" key="3">
    <source>
        <dbReference type="Proteomes" id="UP001147733"/>
    </source>
</evidence>
<proteinExistence type="predicted"/>
<dbReference type="RefSeq" id="XP_056506394.1">
    <property type="nucleotide sequence ID" value="XM_056640637.1"/>
</dbReference>
<reference evidence="2" key="1">
    <citation type="submission" date="2022-11" db="EMBL/GenBank/DDBJ databases">
        <authorList>
            <person name="Petersen C."/>
        </authorList>
    </citation>
    <scope>NUCLEOTIDE SEQUENCE</scope>
    <source>
        <strain evidence="2">IBT 23319</strain>
    </source>
</reference>
<feature type="coiled-coil region" evidence="1">
    <location>
        <begin position="49"/>
        <end position="100"/>
    </location>
</feature>
<keyword evidence="3" id="KW-1185">Reference proteome</keyword>
<dbReference type="OrthoDB" id="4324954at2759"/>
<reference evidence="2" key="2">
    <citation type="journal article" date="2023" name="IMA Fungus">
        <title>Comparative genomic study of the Penicillium genus elucidates a diverse pangenome and 15 lateral gene transfer events.</title>
        <authorList>
            <person name="Petersen C."/>
            <person name="Sorensen T."/>
            <person name="Nielsen M.R."/>
            <person name="Sondergaard T.E."/>
            <person name="Sorensen J.L."/>
            <person name="Fitzpatrick D.A."/>
            <person name="Frisvad J.C."/>
            <person name="Nielsen K.L."/>
        </authorList>
    </citation>
    <scope>NUCLEOTIDE SEQUENCE</scope>
    <source>
        <strain evidence="2">IBT 23319</strain>
    </source>
</reference>